<reference evidence="3 4" key="1">
    <citation type="submission" date="2018-12" db="EMBL/GenBank/DDBJ databases">
        <authorList>
            <person name="Criscuolo A."/>
        </authorList>
    </citation>
    <scope>NUCLEOTIDE SEQUENCE [LARGE SCALE GENOMIC DNA]</scope>
    <source>
        <strain evidence="3">ACIP1116241</strain>
    </source>
</reference>
<dbReference type="NCBIfam" id="TIGR00051">
    <property type="entry name" value="YbgC/FadM family acyl-CoA thioesterase"/>
    <property type="match status" value="1"/>
</dbReference>
<dbReference type="GO" id="GO:0047617">
    <property type="term" value="F:fatty acyl-CoA hydrolase activity"/>
    <property type="evidence" value="ECO:0007669"/>
    <property type="project" value="TreeGrafter"/>
</dbReference>
<dbReference type="EMBL" id="UZWE01000022">
    <property type="protein sequence ID" value="VDS07671.1"/>
    <property type="molecule type" value="Genomic_DNA"/>
</dbReference>
<evidence type="ECO:0000256" key="1">
    <source>
        <dbReference type="ARBA" id="ARBA00005953"/>
    </source>
</evidence>
<dbReference type="Gene3D" id="3.10.129.10">
    <property type="entry name" value="Hotdog Thioesterase"/>
    <property type="match status" value="1"/>
</dbReference>
<dbReference type="PANTHER" id="PTHR31793:SF37">
    <property type="entry name" value="ACYL-COA THIOESTER HYDROLASE YBGC"/>
    <property type="match status" value="1"/>
</dbReference>
<evidence type="ECO:0000313" key="3">
    <source>
        <dbReference type="EMBL" id="VDS07671.1"/>
    </source>
</evidence>
<evidence type="ECO:0000256" key="2">
    <source>
        <dbReference type="ARBA" id="ARBA00022801"/>
    </source>
</evidence>
<keyword evidence="4" id="KW-1185">Reference proteome</keyword>
<dbReference type="NCBIfam" id="TIGR02799">
    <property type="entry name" value="thio_ybgC"/>
    <property type="match status" value="1"/>
</dbReference>
<comment type="similarity">
    <text evidence="1">Belongs to the 4-hydroxybenzoyl-CoA thioesterase family.</text>
</comment>
<evidence type="ECO:0000313" key="4">
    <source>
        <dbReference type="Proteomes" id="UP000270743"/>
    </source>
</evidence>
<dbReference type="Proteomes" id="UP000270743">
    <property type="component" value="Unassembled WGS sequence"/>
</dbReference>
<organism evidence="3 4">
    <name type="scientific">Paracoccus haematequi</name>
    <dbReference type="NCBI Taxonomy" id="2491866"/>
    <lineage>
        <taxon>Bacteria</taxon>
        <taxon>Pseudomonadati</taxon>
        <taxon>Pseudomonadota</taxon>
        <taxon>Alphaproteobacteria</taxon>
        <taxon>Rhodobacterales</taxon>
        <taxon>Paracoccaceae</taxon>
        <taxon>Paracoccus</taxon>
    </lineage>
</organism>
<sequence length="135" mass="15036">MHRLTVRVYYEDTDLAGIVYYANYLKFIERGRSEWLRALGVDQAALKAAGRVFAVRRIEADYLRPARFDDLLTVETMLAQATAARIVMHQAVRRGEAVLFTARVTLACLDAAGRPVRLPASLAGLLETPSGIDEK</sequence>
<dbReference type="FunFam" id="3.10.129.10:FF:000004">
    <property type="entry name" value="Tol-pal system-associated acyl-CoA thioesterase"/>
    <property type="match status" value="1"/>
</dbReference>
<dbReference type="CDD" id="cd00586">
    <property type="entry name" value="4HBT"/>
    <property type="match status" value="1"/>
</dbReference>
<dbReference type="PIRSF" id="PIRSF003230">
    <property type="entry name" value="YbgC"/>
    <property type="match status" value="1"/>
</dbReference>
<dbReference type="RefSeq" id="WP_420899385.1">
    <property type="nucleotide sequence ID" value="NZ_UZWE01000022.1"/>
</dbReference>
<dbReference type="InterPro" id="IPR006684">
    <property type="entry name" value="YbgC/YbaW"/>
</dbReference>
<dbReference type="SUPFAM" id="SSF54637">
    <property type="entry name" value="Thioesterase/thiol ester dehydrase-isomerase"/>
    <property type="match status" value="1"/>
</dbReference>
<dbReference type="PANTHER" id="PTHR31793">
    <property type="entry name" value="4-HYDROXYBENZOYL-COA THIOESTERASE FAMILY MEMBER"/>
    <property type="match status" value="1"/>
</dbReference>
<protein>
    <submittedName>
        <fullName evidence="3">Acyl-CoA thioester hydrolase YbgC</fullName>
        <ecNumber evidence="3">3.1.2.-</ecNumber>
    </submittedName>
</protein>
<dbReference type="InterPro" id="IPR014166">
    <property type="entry name" value="Tol-Pal_acyl-CoA_thioesterase"/>
</dbReference>
<name>A0A3S4EQM2_9RHOB</name>
<dbReference type="AlphaFoldDB" id="A0A3S4EQM2"/>
<dbReference type="Pfam" id="PF13279">
    <property type="entry name" value="4HBT_2"/>
    <property type="match status" value="1"/>
</dbReference>
<dbReference type="InterPro" id="IPR029069">
    <property type="entry name" value="HotDog_dom_sf"/>
</dbReference>
<proteinExistence type="inferred from homology"/>
<dbReference type="EC" id="3.1.2.-" evidence="3"/>
<accession>A0A3S4EQM2</accession>
<dbReference type="InterPro" id="IPR050563">
    <property type="entry name" value="4-hydroxybenzoyl-CoA_TE"/>
</dbReference>
<gene>
    <name evidence="3" type="primary">ybgC</name>
    <name evidence="3" type="ORF">PARHAE_00849</name>
</gene>
<keyword evidence="2 3" id="KW-0378">Hydrolase</keyword>